<protein>
    <recommendedName>
        <fullName evidence="3">Phytanoyl-CoA dioxygenase</fullName>
    </recommendedName>
</protein>
<reference evidence="1 2" key="1">
    <citation type="submission" date="2018-11" db="EMBL/GenBank/DDBJ databases">
        <title>Genome sequence of Apiotrichum porosum DSM 27194.</title>
        <authorList>
            <person name="Aliyu H."/>
            <person name="Gorte O."/>
            <person name="Ochsenreither K."/>
        </authorList>
    </citation>
    <scope>NUCLEOTIDE SEQUENCE [LARGE SCALE GENOMIC DNA]</scope>
    <source>
        <strain evidence="1 2">DSM 27194</strain>
    </source>
</reference>
<gene>
    <name evidence="1" type="ORF">EHS24_002073</name>
</gene>
<evidence type="ECO:0000313" key="2">
    <source>
        <dbReference type="Proteomes" id="UP000279236"/>
    </source>
</evidence>
<dbReference type="RefSeq" id="XP_028473497.1">
    <property type="nucleotide sequence ID" value="XM_028617819.1"/>
</dbReference>
<evidence type="ECO:0008006" key="3">
    <source>
        <dbReference type="Google" id="ProtNLM"/>
    </source>
</evidence>
<dbReference type="OrthoDB" id="187894at2759"/>
<dbReference type="GeneID" id="39586616"/>
<dbReference type="SUPFAM" id="SSF51197">
    <property type="entry name" value="Clavaminate synthase-like"/>
    <property type="match status" value="1"/>
</dbReference>
<name>A0A427XHH5_9TREE</name>
<keyword evidence="2" id="KW-1185">Reference proteome</keyword>
<dbReference type="AlphaFoldDB" id="A0A427XHH5"/>
<dbReference type="GO" id="GO:0048244">
    <property type="term" value="F:phytanoyl-CoA dioxygenase activity"/>
    <property type="evidence" value="ECO:0007669"/>
    <property type="project" value="InterPro"/>
</dbReference>
<dbReference type="Gene3D" id="2.60.120.620">
    <property type="entry name" value="q2cbj1_9rhob like domain"/>
    <property type="match status" value="1"/>
</dbReference>
<dbReference type="Pfam" id="PF05721">
    <property type="entry name" value="PhyH"/>
    <property type="match status" value="1"/>
</dbReference>
<comment type="caution">
    <text evidence="1">The sequence shown here is derived from an EMBL/GenBank/DDBJ whole genome shotgun (WGS) entry which is preliminary data.</text>
</comment>
<accession>A0A427XHH5</accession>
<dbReference type="PANTHER" id="PTHR21308">
    <property type="entry name" value="PHYTANOYL-COA ALPHA-HYDROXYLASE"/>
    <property type="match status" value="1"/>
</dbReference>
<sequence>MTVAPAPPTRAFQYPTEGRVQPLSRTRRPFTTEDIERFQDICSQQTRKEDYPLASAVDNNAVIYDAAVLRKAILGGQVTRDAAMAELQYCLLQGPGVYAIKGCCDLAIVDRASEAFRVILKREAAESGPRGDHFAPAGNNGRIWNSFQKHSEQDPENFVSYYANDLLALASESWLGPGYQVTAQTNIVNPGGRAQEPHRDYHLGFQDEDTAARFPIVSQIASQLLTLQLAVAHTDMPLESGPTQLLPFSQHFDYGFQAYRHKEFADVFHANMVQLALDKGDALFFNPALFHAAGDNNTRDLYRSANLIQVSAAWGKCMESVDRESMLKQLWPYMTAYAKGESAEQSNVDALFAAVADGYSFPTNLDKDPPPPSGHCPPNQLDIARSALSKNQDQATLSTLLDEYAQKRLP</sequence>
<dbReference type="InterPro" id="IPR008775">
    <property type="entry name" value="Phytyl_CoA_dOase-like"/>
</dbReference>
<dbReference type="Proteomes" id="UP000279236">
    <property type="component" value="Unassembled WGS sequence"/>
</dbReference>
<dbReference type="InterPro" id="IPR047128">
    <property type="entry name" value="PhyH"/>
</dbReference>
<dbReference type="GO" id="GO:0001561">
    <property type="term" value="P:fatty acid alpha-oxidation"/>
    <property type="evidence" value="ECO:0007669"/>
    <property type="project" value="InterPro"/>
</dbReference>
<dbReference type="PANTHER" id="PTHR21308:SF8">
    <property type="entry name" value="PHYTANOYL-COA DIOXYGENASE FAMILY PROTEIN (AFU_ORTHOLOGUE AFUA_2G09620)"/>
    <property type="match status" value="1"/>
</dbReference>
<evidence type="ECO:0000313" key="1">
    <source>
        <dbReference type="EMBL" id="RSH78350.1"/>
    </source>
</evidence>
<proteinExistence type="predicted"/>
<dbReference type="STRING" id="105984.A0A427XHH5"/>
<organism evidence="1 2">
    <name type="scientific">Apiotrichum porosum</name>
    <dbReference type="NCBI Taxonomy" id="105984"/>
    <lineage>
        <taxon>Eukaryota</taxon>
        <taxon>Fungi</taxon>
        <taxon>Dikarya</taxon>
        <taxon>Basidiomycota</taxon>
        <taxon>Agaricomycotina</taxon>
        <taxon>Tremellomycetes</taxon>
        <taxon>Trichosporonales</taxon>
        <taxon>Trichosporonaceae</taxon>
        <taxon>Apiotrichum</taxon>
    </lineage>
</organism>
<dbReference type="EMBL" id="RSCE01000012">
    <property type="protein sequence ID" value="RSH78350.1"/>
    <property type="molecule type" value="Genomic_DNA"/>
</dbReference>